<name>A0A0K1XE37_9GAMM</name>
<dbReference type="Proteomes" id="UP000063953">
    <property type="component" value="Chromosome"/>
</dbReference>
<dbReference type="AlphaFoldDB" id="A0A0K1XE37"/>
<proteinExistence type="predicted"/>
<accession>A0A0K1XE37</accession>
<dbReference type="InterPro" id="IPR010352">
    <property type="entry name" value="DUF945"/>
</dbReference>
<dbReference type="Pfam" id="PF06097">
    <property type="entry name" value="DUF945"/>
    <property type="match status" value="1"/>
</dbReference>
<feature type="region of interest" description="Disordered" evidence="1">
    <location>
        <begin position="471"/>
        <end position="512"/>
    </location>
</feature>
<gene>
    <name evidence="2" type="ORF">AKN88_05940</name>
</gene>
<reference evidence="2 3" key="1">
    <citation type="journal article" date="2015" name="Genome Announc.">
        <title>Genome Sequences of Oblitimonas alkaliphila gen. nov. sp. nov. (Proposed), a Novel Bacterium of the Pseudomonadaceae Family.</title>
        <authorList>
            <person name="Lauer A.C."/>
            <person name="Nicholson A.C."/>
            <person name="Humrighouse B.W."/>
            <person name="Emery B."/>
            <person name="Drobish A."/>
            <person name="Juieng P."/>
            <person name="Loparev V."/>
            <person name="McQuiston J.R."/>
        </authorList>
    </citation>
    <scope>NUCLEOTIDE SEQUENCE [LARGE SCALE GENOMIC DNA]</scope>
    <source>
        <strain evidence="2 3">E5571</strain>
    </source>
</reference>
<keyword evidence="3" id="KW-1185">Reference proteome</keyword>
<feature type="compositionally biased region" description="Acidic residues" evidence="1">
    <location>
        <begin position="471"/>
        <end position="499"/>
    </location>
</feature>
<dbReference type="RefSeq" id="WP_053100701.1">
    <property type="nucleotide sequence ID" value="NZ_CP012365.1"/>
</dbReference>
<dbReference type="STRING" id="1697053.AKN87_08400"/>
<sequence length="512" mass="56701">MSKKLVAVIAAVGLAYTGASWYFGKSYEDNTYAIVQNANQDLRQFFGVEAPQIAIADYQRGIFSSTASYSINFEQAGSDESLHLHDQIQHGPIPGLLQGKPQFGLAHSSITLPKTDDYQELFAITQQQSPFQLDTLLSFNFNADSTLNVIAMNHTSAKGDKVDFAGAQLQLKSSNNLRDFTLSGEIQPLTIESQTDETQAFRLAKQSLKGHLSDFNGATQSSAFEYLLEGADIVQRDQSSVQLKQFSLKQSDAATDHLLSFDGQYQLHELLIDGQAIGQFTLGFKGKNFDQKIYRELLDLAKVGLQDSPEAQMAAQAKIGFLVLELLNKNPELKLTPISWRNAAGESNLNFNLTLAAPQGLDVLGNPQQAASEILQDIGLSMDLSLPMLQQAAETLMETEDFAEFQQQLPLLIEQASAEGLITQEAERVKLTLSFKQGITQLNGQTIAPEELALLFQLLGSQFSAHEIEYDESEWELEEEDYPEDEQDAEEYDSEEQEEYAPALEAEALEQE</sequence>
<evidence type="ECO:0008006" key="4">
    <source>
        <dbReference type="Google" id="ProtNLM"/>
    </source>
</evidence>
<dbReference type="EMBL" id="CP012365">
    <property type="protein sequence ID" value="AKX59524.1"/>
    <property type="molecule type" value="Genomic_DNA"/>
</dbReference>
<organism evidence="2 3">
    <name type="scientific">Thiopseudomonas alkaliphila</name>
    <dbReference type="NCBI Taxonomy" id="1697053"/>
    <lineage>
        <taxon>Bacteria</taxon>
        <taxon>Pseudomonadati</taxon>
        <taxon>Pseudomonadota</taxon>
        <taxon>Gammaproteobacteria</taxon>
        <taxon>Pseudomonadales</taxon>
        <taxon>Pseudomonadaceae</taxon>
        <taxon>Thiopseudomonas</taxon>
    </lineage>
</organism>
<evidence type="ECO:0000313" key="2">
    <source>
        <dbReference type="EMBL" id="AKX59524.1"/>
    </source>
</evidence>
<evidence type="ECO:0000313" key="3">
    <source>
        <dbReference type="Proteomes" id="UP000063953"/>
    </source>
</evidence>
<evidence type="ECO:0000256" key="1">
    <source>
        <dbReference type="SAM" id="MobiDB-lite"/>
    </source>
</evidence>
<protein>
    <recommendedName>
        <fullName evidence="4">YdgA family protein</fullName>
    </recommendedName>
</protein>